<name>A0AAV7TXX2_PLEWA</name>
<reference evidence="1" key="1">
    <citation type="journal article" date="2022" name="bioRxiv">
        <title>Sequencing and chromosome-scale assembly of the giantPleurodeles waltlgenome.</title>
        <authorList>
            <person name="Brown T."/>
            <person name="Elewa A."/>
            <person name="Iarovenko S."/>
            <person name="Subramanian E."/>
            <person name="Araus A.J."/>
            <person name="Petzold A."/>
            <person name="Susuki M."/>
            <person name="Suzuki K.-i.T."/>
            <person name="Hayashi T."/>
            <person name="Toyoda A."/>
            <person name="Oliveira C."/>
            <person name="Osipova E."/>
            <person name="Leigh N.D."/>
            <person name="Simon A."/>
            <person name="Yun M.H."/>
        </authorList>
    </citation>
    <scope>NUCLEOTIDE SEQUENCE</scope>
    <source>
        <strain evidence="1">20211129_DDA</strain>
        <tissue evidence="1">Liver</tissue>
    </source>
</reference>
<accession>A0AAV7TXX2</accession>
<dbReference type="EMBL" id="JANPWB010000006">
    <property type="protein sequence ID" value="KAJ1181325.1"/>
    <property type="molecule type" value="Genomic_DNA"/>
</dbReference>
<keyword evidence="2" id="KW-1185">Reference proteome</keyword>
<comment type="caution">
    <text evidence="1">The sequence shown here is derived from an EMBL/GenBank/DDBJ whole genome shotgun (WGS) entry which is preliminary data.</text>
</comment>
<gene>
    <name evidence="1" type="ORF">NDU88_006533</name>
</gene>
<dbReference type="Proteomes" id="UP001066276">
    <property type="component" value="Chromosome 3_2"/>
</dbReference>
<sequence length="197" mass="20436">MLLRGPGYHHKVHQSSPLPHSAVATHLFQAGGTPPACGTINQKKKANGGDLQHDRGLSAAVRLRAGAPVVPAIPSSRGGSTLSAAGPAAARQPLSNMAAHVWPSPLHVTIRKTQHSASSRPQGLGVRVASVARGAVISLRGSDAYPRVARKVQRVLVCVRCDGRIKSLGPQRSGAPIQASALADILSLPPASSHRFL</sequence>
<evidence type="ECO:0000313" key="2">
    <source>
        <dbReference type="Proteomes" id="UP001066276"/>
    </source>
</evidence>
<proteinExistence type="predicted"/>
<evidence type="ECO:0000313" key="1">
    <source>
        <dbReference type="EMBL" id="KAJ1181325.1"/>
    </source>
</evidence>
<dbReference type="AlphaFoldDB" id="A0AAV7TXX2"/>
<organism evidence="1 2">
    <name type="scientific">Pleurodeles waltl</name>
    <name type="common">Iberian ribbed newt</name>
    <dbReference type="NCBI Taxonomy" id="8319"/>
    <lineage>
        <taxon>Eukaryota</taxon>
        <taxon>Metazoa</taxon>
        <taxon>Chordata</taxon>
        <taxon>Craniata</taxon>
        <taxon>Vertebrata</taxon>
        <taxon>Euteleostomi</taxon>
        <taxon>Amphibia</taxon>
        <taxon>Batrachia</taxon>
        <taxon>Caudata</taxon>
        <taxon>Salamandroidea</taxon>
        <taxon>Salamandridae</taxon>
        <taxon>Pleurodelinae</taxon>
        <taxon>Pleurodeles</taxon>
    </lineage>
</organism>
<protein>
    <submittedName>
        <fullName evidence="1">Uncharacterized protein</fullName>
    </submittedName>
</protein>